<feature type="coiled-coil region" evidence="3">
    <location>
        <begin position="186"/>
        <end position="238"/>
    </location>
</feature>
<dbReference type="Proteomes" id="UP000244441">
    <property type="component" value="Chromosome"/>
</dbReference>
<evidence type="ECO:0000256" key="1">
    <source>
        <dbReference type="ARBA" id="ARBA00004196"/>
    </source>
</evidence>
<dbReference type="Pfam" id="PF25919">
    <property type="entry name" value="BSH_CusB"/>
    <property type="match status" value="1"/>
</dbReference>
<evidence type="ECO:0000256" key="3">
    <source>
        <dbReference type="SAM" id="Coils"/>
    </source>
</evidence>
<comment type="subcellular location">
    <subcellularLocation>
        <location evidence="1">Cell envelope</location>
    </subcellularLocation>
</comment>
<dbReference type="EMBL" id="CP026604">
    <property type="protein sequence ID" value="AWB68489.1"/>
    <property type="molecule type" value="Genomic_DNA"/>
</dbReference>
<dbReference type="AlphaFoldDB" id="A0A2S0VW93"/>
<keyword evidence="4" id="KW-0812">Transmembrane</keyword>
<evidence type="ECO:0000256" key="2">
    <source>
        <dbReference type="ARBA" id="ARBA00023054"/>
    </source>
</evidence>
<dbReference type="KEGG" id="cate:C2869_19705"/>
<dbReference type="PANTHER" id="PTHR32347:SF23">
    <property type="entry name" value="BLL5650 PROTEIN"/>
    <property type="match status" value="1"/>
</dbReference>
<sequence>MMDVARKTKKPQPIKKYALYGGAALALAVVLVWVSQSKLSYKSFSRDGLLIAEVVKGDMQVKVFGTGTLVPREIRWVATQVAGRVDRVLVKPGSVVQQGQTLYQLDNPELLQDAEEMKWEVQAAQAELLALQVSLESDLLNQQARVQTVELQLQSAQLQFDAEATLVKQGNATISALDHKRTELDVQRLTNDLAVEKLRLSRLEKNKQAQLNARQARLNKQENSLKRIENQVANLTIKAKQSGVVQEVNAELGQQLSIGSNLLKLADQDDLIAEINVSERLINDVALGQTVSIDTRKSIVSGKITRIDPAVINGSVLVDVEFTETLPSEARPDLTVNADIMVAQLDDALYVRRPVVAQSQQGGTLYRLSTDENFADKTQIVFGRGSSRHIAINQGLAAGDKVIISDHSSWQHLDRIALN</sequence>
<dbReference type="Gene3D" id="2.40.30.170">
    <property type="match status" value="1"/>
</dbReference>
<proteinExistence type="predicted"/>
<dbReference type="InterPro" id="IPR050465">
    <property type="entry name" value="UPF0194_transport"/>
</dbReference>
<dbReference type="Gene3D" id="2.40.420.20">
    <property type="match status" value="1"/>
</dbReference>
<reference evidence="6 7" key="1">
    <citation type="submission" date="2018-01" db="EMBL/GenBank/DDBJ databases">
        <title>Genome sequence of a Cantenovulum-like bacteria.</title>
        <authorList>
            <person name="Tan W.R."/>
            <person name="Lau N.-S."/>
            <person name="Go F."/>
            <person name="Amirul A.-A.A."/>
        </authorList>
    </citation>
    <scope>NUCLEOTIDE SEQUENCE [LARGE SCALE GENOMIC DNA]</scope>
    <source>
        <strain evidence="6 7">CCB-QB4</strain>
    </source>
</reference>
<evidence type="ECO:0000256" key="4">
    <source>
        <dbReference type="SAM" id="Phobius"/>
    </source>
</evidence>
<accession>A0A2S0VW93</accession>
<keyword evidence="7" id="KW-1185">Reference proteome</keyword>
<evidence type="ECO:0000259" key="5">
    <source>
        <dbReference type="Pfam" id="PF25919"/>
    </source>
</evidence>
<dbReference type="GO" id="GO:0030313">
    <property type="term" value="C:cell envelope"/>
    <property type="evidence" value="ECO:0007669"/>
    <property type="project" value="UniProtKB-SubCell"/>
</dbReference>
<dbReference type="SUPFAM" id="SSF111369">
    <property type="entry name" value="HlyD-like secretion proteins"/>
    <property type="match status" value="1"/>
</dbReference>
<feature type="coiled-coil region" evidence="3">
    <location>
        <begin position="107"/>
        <end position="159"/>
    </location>
</feature>
<dbReference type="InterPro" id="IPR058790">
    <property type="entry name" value="BSH_CusB"/>
</dbReference>
<evidence type="ECO:0000313" key="6">
    <source>
        <dbReference type="EMBL" id="AWB68489.1"/>
    </source>
</evidence>
<protein>
    <submittedName>
        <fullName evidence="6">HlyD family secretion protein</fullName>
    </submittedName>
</protein>
<dbReference type="PANTHER" id="PTHR32347">
    <property type="entry name" value="EFFLUX SYSTEM COMPONENT YKNX-RELATED"/>
    <property type="match status" value="1"/>
</dbReference>
<dbReference type="Gene3D" id="2.40.50.100">
    <property type="match status" value="1"/>
</dbReference>
<keyword evidence="4" id="KW-0472">Membrane</keyword>
<feature type="domain" description="CusB-like barrel-sandwich hybrid" evidence="5">
    <location>
        <begin position="76"/>
        <end position="265"/>
    </location>
</feature>
<dbReference type="RefSeq" id="WP_108604544.1">
    <property type="nucleotide sequence ID" value="NZ_CP026604.1"/>
</dbReference>
<feature type="transmembrane region" description="Helical" evidence="4">
    <location>
        <begin position="17"/>
        <end position="35"/>
    </location>
</feature>
<keyword evidence="2 3" id="KW-0175">Coiled coil</keyword>
<name>A0A2S0VW93_9ALTE</name>
<dbReference type="OrthoDB" id="9806939at2"/>
<keyword evidence="4" id="KW-1133">Transmembrane helix</keyword>
<organism evidence="6 7">
    <name type="scientific">Saccharobesus litoralis</name>
    <dbReference type="NCBI Taxonomy" id="2172099"/>
    <lineage>
        <taxon>Bacteria</taxon>
        <taxon>Pseudomonadati</taxon>
        <taxon>Pseudomonadota</taxon>
        <taxon>Gammaproteobacteria</taxon>
        <taxon>Alteromonadales</taxon>
        <taxon>Alteromonadaceae</taxon>
        <taxon>Saccharobesus</taxon>
    </lineage>
</organism>
<gene>
    <name evidence="6" type="ORF">C2869_19705</name>
</gene>
<evidence type="ECO:0000313" key="7">
    <source>
        <dbReference type="Proteomes" id="UP000244441"/>
    </source>
</evidence>